<organism evidence="1 2">
    <name type="scientific">Imbroritus primus</name>
    <dbReference type="NCBI Taxonomy" id="3058603"/>
    <lineage>
        <taxon>Bacteria</taxon>
        <taxon>Pseudomonadati</taxon>
        <taxon>Pseudomonadota</taxon>
        <taxon>Betaproteobacteria</taxon>
        <taxon>Burkholderiales</taxon>
        <taxon>Burkholderiaceae</taxon>
        <taxon>Imbroritus</taxon>
    </lineage>
</organism>
<accession>A0ACD3SMV5</accession>
<keyword evidence="2" id="KW-1185">Reference proteome</keyword>
<protein>
    <submittedName>
        <fullName evidence="1">Beta-lactamase family protein</fullName>
    </submittedName>
</protein>
<gene>
    <name evidence="1" type="ORF">MW7_012630</name>
</gene>
<reference evidence="1" key="1">
    <citation type="submission" date="2019-05" db="EMBL/GenBank/DDBJ databases">
        <title>Revised genome assembly of Burkholderiaceae (previously Ralstonia) sp. PBA.</title>
        <authorList>
            <person name="Gan H.M."/>
        </authorList>
    </citation>
    <scope>NUCLEOTIDE SEQUENCE</scope>
    <source>
        <strain evidence="1">PBA</strain>
    </source>
</reference>
<sequence>MRSPLDLGFCPTRLAWLAERVGHAVEARHIPGAVMLLARDGEIAFERAWGYRNPADGTPMSSDSVFRLYSMSKPITSVATMMLVERGVWSLDEPVHTYVPAFAGLQVGVEVPDPGAPDGRRLMLEPARRDMTLHDLLRHTAGLTYGIFETSLVKDAYLAAGVDSRRQTNQQLLERLAKVPLACQPGETWEYSRATDVLGALIEQVTGRTLSAFLQEEIFTPLGMADTGFHVPAAQCHRIAEPFANDPDNGDPIKIADARTPPTFEAGGSGLVSTAHDYLRFMQMLANGGALGDVRLLSPHTVRWMTADHLGTIAHGPHYLPGDGYGFGLGFAVRLADGGAAVSGSAGDYYWCGLAGTYAWCDPARRLIGLWMMQAPNQRYAYWALARNMTYAALLD</sequence>
<comment type="caution">
    <text evidence="1">The sequence shown here is derived from an EMBL/GenBank/DDBJ whole genome shotgun (WGS) entry which is preliminary data.</text>
</comment>
<evidence type="ECO:0000313" key="2">
    <source>
        <dbReference type="Proteomes" id="UP000004277"/>
    </source>
</evidence>
<proteinExistence type="predicted"/>
<dbReference type="Proteomes" id="UP000004277">
    <property type="component" value="Unassembled WGS sequence"/>
</dbReference>
<name>A0ACD3SMV5_9BURK</name>
<dbReference type="EMBL" id="AKCV02000023">
    <property type="protein sequence ID" value="TMS57506.1"/>
    <property type="molecule type" value="Genomic_DNA"/>
</dbReference>
<evidence type="ECO:0000313" key="1">
    <source>
        <dbReference type="EMBL" id="TMS57506.1"/>
    </source>
</evidence>